<reference evidence="1 2" key="1">
    <citation type="journal article" date="2010" name="Science">
        <title>Genomic comparison of the ants Camponotus floridanus and Harpegnathos saltator.</title>
        <authorList>
            <person name="Bonasio R."/>
            <person name="Zhang G."/>
            <person name="Ye C."/>
            <person name="Mutti N.S."/>
            <person name="Fang X."/>
            <person name="Qin N."/>
            <person name="Donahue G."/>
            <person name="Yang P."/>
            <person name="Li Q."/>
            <person name="Li C."/>
            <person name="Zhang P."/>
            <person name="Huang Z."/>
            <person name="Berger S.L."/>
            <person name="Reinberg D."/>
            <person name="Wang J."/>
            <person name="Liebig J."/>
        </authorList>
    </citation>
    <scope>NUCLEOTIDE SEQUENCE [LARGE SCALE GENOMIC DNA]</scope>
    <source>
        <strain evidence="2">C129</strain>
    </source>
</reference>
<dbReference type="AlphaFoldDB" id="E2ANU5"/>
<proteinExistence type="predicted"/>
<protein>
    <submittedName>
        <fullName evidence="1">Uncharacterized protein</fullName>
    </submittedName>
</protein>
<feature type="non-terminal residue" evidence="1">
    <location>
        <position position="102"/>
    </location>
</feature>
<name>E2ANU5_CAMFO</name>
<gene>
    <name evidence="1" type="ORF">EAG_08002</name>
</gene>
<keyword evidence="2" id="KW-1185">Reference proteome</keyword>
<evidence type="ECO:0000313" key="1">
    <source>
        <dbReference type="EMBL" id="EFN64895.1"/>
    </source>
</evidence>
<organism evidence="2">
    <name type="scientific">Camponotus floridanus</name>
    <name type="common">Florida carpenter ant</name>
    <dbReference type="NCBI Taxonomy" id="104421"/>
    <lineage>
        <taxon>Eukaryota</taxon>
        <taxon>Metazoa</taxon>
        <taxon>Ecdysozoa</taxon>
        <taxon>Arthropoda</taxon>
        <taxon>Hexapoda</taxon>
        <taxon>Insecta</taxon>
        <taxon>Pterygota</taxon>
        <taxon>Neoptera</taxon>
        <taxon>Endopterygota</taxon>
        <taxon>Hymenoptera</taxon>
        <taxon>Apocrita</taxon>
        <taxon>Aculeata</taxon>
        <taxon>Formicoidea</taxon>
        <taxon>Formicidae</taxon>
        <taxon>Formicinae</taxon>
        <taxon>Camponotus</taxon>
    </lineage>
</organism>
<dbReference type="Proteomes" id="UP000000311">
    <property type="component" value="Unassembled WGS sequence"/>
</dbReference>
<accession>E2ANU5</accession>
<evidence type="ECO:0000313" key="2">
    <source>
        <dbReference type="Proteomes" id="UP000000311"/>
    </source>
</evidence>
<dbReference type="InParanoid" id="E2ANU5"/>
<dbReference type="EMBL" id="GL441356">
    <property type="protein sequence ID" value="EFN64895.1"/>
    <property type="molecule type" value="Genomic_DNA"/>
</dbReference>
<sequence>MDKLKFVFRAKPTKDGKSNYIALTSIITQDNKTFLIPEELENTANHEALTATKTFGCIRKTIQKRHQMRGVWITLTKELKQTYLDEDENLIFDEKFLEEVAQ</sequence>